<evidence type="ECO:0000313" key="3">
    <source>
        <dbReference type="EMBL" id="HIZ52327.1"/>
    </source>
</evidence>
<feature type="domain" description="VTC" evidence="2">
    <location>
        <begin position="6"/>
        <end position="225"/>
    </location>
</feature>
<dbReference type="EMBL" id="DXBN01000002">
    <property type="protein sequence ID" value="HIZ52327.1"/>
    <property type="molecule type" value="Genomic_DNA"/>
</dbReference>
<evidence type="ECO:0000256" key="1">
    <source>
        <dbReference type="SAM" id="Coils"/>
    </source>
</evidence>
<dbReference type="InterPro" id="IPR033469">
    <property type="entry name" value="CYTH-like_dom_sf"/>
</dbReference>
<comment type="caution">
    <text evidence="3">The sequence shown here is derived from an EMBL/GenBank/DDBJ whole genome shotgun (WGS) entry which is preliminary data.</text>
</comment>
<feature type="coiled-coil region" evidence="1">
    <location>
        <begin position="95"/>
        <end position="122"/>
    </location>
</feature>
<dbReference type="GO" id="GO:0006799">
    <property type="term" value="P:polyphosphate biosynthetic process"/>
    <property type="evidence" value="ECO:0007669"/>
    <property type="project" value="UniProtKB-ARBA"/>
</dbReference>
<dbReference type="CDD" id="cd07750">
    <property type="entry name" value="PolyPPase_VTC_like"/>
    <property type="match status" value="1"/>
</dbReference>
<gene>
    <name evidence="3" type="ORF">IAA20_00070</name>
</gene>
<reference evidence="3" key="1">
    <citation type="journal article" date="2021" name="PeerJ">
        <title>Extensive microbial diversity within the chicken gut microbiome revealed by metagenomics and culture.</title>
        <authorList>
            <person name="Gilroy R."/>
            <person name="Ravi A."/>
            <person name="Getino M."/>
            <person name="Pursley I."/>
            <person name="Horton D.L."/>
            <person name="Alikhan N.F."/>
            <person name="Baker D."/>
            <person name="Gharbi K."/>
            <person name="Hall N."/>
            <person name="Watson M."/>
            <person name="Adriaenssens E.M."/>
            <person name="Foster-Nyarko E."/>
            <person name="Jarju S."/>
            <person name="Secka A."/>
            <person name="Antonio M."/>
            <person name="Oren A."/>
            <person name="Chaudhuri R.R."/>
            <person name="La Ragione R."/>
            <person name="Hildebrand F."/>
            <person name="Pallen M.J."/>
        </authorList>
    </citation>
    <scope>NUCLEOTIDE SEQUENCE</scope>
    <source>
        <strain evidence="3">CHK172-16539</strain>
    </source>
</reference>
<evidence type="ECO:0000313" key="4">
    <source>
        <dbReference type="Proteomes" id="UP000824063"/>
    </source>
</evidence>
<keyword evidence="1" id="KW-0175">Coiled coil</keyword>
<dbReference type="Proteomes" id="UP000824063">
    <property type="component" value="Unassembled WGS sequence"/>
</dbReference>
<dbReference type="InterPro" id="IPR018966">
    <property type="entry name" value="VTC_domain"/>
</dbReference>
<proteinExistence type="predicted"/>
<dbReference type="SUPFAM" id="SSF55154">
    <property type="entry name" value="CYTH-like phosphatases"/>
    <property type="match status" value="1"/>
</dbReference>
<sequence>MSKKFKRIEKKFALSKSEYEYLKKNFPIYLEKDTNYLYKVSSLYFDTEDFQFTKDNVRKNSYKEKFRIRKYGDTNTSVFLEIKRKFQGITDKRRIEIKEEEVQDYLSNIQTYNRTFNQEEEEYIYNEIQWLFRRLELQPKVYIHYLREAYIDKENNVRLTFDKNIKYRTTDLDILECFSNDKLVAPEIDYLMEIKTPSGLPKWLEEILTELNIKKVEFSKYKQVYQRHIQGQILC</sequence>
<accession>A0A9D2F5M5</accession>
<reference evidence="3" key="2">
    <citation type="submission" date="2021-04" db="EMBL/GenBank/DDBJ databases">
        <authorList>
            <person name="Gilroy R."/>
        </authorList>
    </citation>
    <scope>NUCLEOTIDE SEQUENCE</scope>
    <source>
        <strain evidence="3">CHK172-16539</strain>
    </source>
</reference>
<organism evidence="3 4">
    <name type="scientific">Candidatus Enterococcus avicola</name>
    <dbReference type="NCBI Taxonomy" id="2838561"/>
    <lineage>
        <taxon>Bacteria</taxon>
        <taxon>Bacillati</taxon>
        <taxon>Bacillota</taxon>
        <taxon>Bacilli</taxon>
        <taxon>Lactobacillales</taxon>
        <taxon>Enterococcaceae</taxon>
        <taxon>Enterococcus</taxon>
    </lineage>
</organism>
<name>A0A9D2F5M5_9ENTE</name>
<dbReference type="Gene3D" id="3.20.100.30">
    <property type="entry name" value="VTC, catalytic tunnel domain"/>
    <property type="match status" value="1"/>
</dbReference>
<dbReference type="InterPro" id="IPR042267">
    <property type="entry name" value="VTC_sf"/>
</dbReference>
<dbReference type="AlphaFoldDB" id="A0A9D2F5M5"/>
<protein>
    <submittedName>
        <fullName evidence="3">Polyphosphate polymerase domain-containing protein</fullName>
    </submittedName>
</protein>
<evidence type="ECO:0000259" key="2">
    <source>
        <dbReference type="Pfam" id="PF09359"/>
    </source>
</evidence>
<dbReference type="Pfam" id="PF09359">
    <property type="entry name" value="VTC"/>
    <property type="match status" value="1"/>
</dbReference>